<evidence type="ECO:0000313" key="2">
    <source>
        <dbReference type="Proteomes" id="UP001206067"/>
    </source>
</evidence>
<keyword evidence="2" id="KW-1185">Reference proteome</keyword>
<dbReference type="SUPFAM" id="SSF54909">
    <property type="entry name" value="Dimeric alpha+beta barrel"/>
    <property type="match status" value="1"/>
</dbReference>
<dbReference type="Pfam" id="PF07237">
    <property type="entry name" value="DUF1428"/>
    <property type="match status" value="1"/>
</dbReference>
<dbReference type="Proteomes" id="UP001206067">
    <property type="component" value="Unassembled WGS sequence"/>
</dbReference>
<dbReference type="EMBL" id="JANKHH010000007">
    <property type="protein sequence ID" value="MCR2835084.1"/>
    <property type="molecule type" value="Genomic_DNA"/>
</dbReference>
<dbReference type="Gene3D" id="3.30.70.100">
    <property type="match status" value="1"/>
</dbReference>
<proteinExistence type="predicted"/>
<dbReference type="PIRSF" id="PIRSF007028">
    <property type="entry name" value="UCP007028"/>
    <property type="match status" value="1"/>
</dbReference>
<organism evidence="1 2">
    <name type="scientific">Parerythrobacter lacustris</name>
    <dbReference type="NCBI Taxonomy" id="2969984"/>
    <lineage>
        <taxon>Bacteria</taxon>
        <taxon>Pseudomonadati</taxon>
        <taxon>Pseudomonadota</taxon>
        <taxon>Alphaproteobacteria</taxon>
        <taxon>Sphingomonadales</taxon>
        <taxon>Erythrobacteraceae</taxon>
        <taxon>Parerythrobacter</taxon>
    </lineage>
</organism>
<sequence length="121" mass="13608">MYVQGFVIPVPEGKKDAYREVAEKFWPIAKDHGALSQVECWEADVKDGTTTDFRMAVKAEGGEKIVFSWMTWPDKATADASHDKLMADPRMAEHFGDGSDMPFDGKRMIFGGFEPIFEQQA</sequence>
<accession>A0ABT1XTU7</accession>
<name>A0ABT1XTU7_9SPHN</name>
<comment type="caution">
    <text evidence="1">The sequence shown here is derived from an EMBL/GenBank/DDBJ whole genome shotgun (WGS) entry which is preliminary data.</text>
</comment>
<dbReference type="InterPro" id="IPR009874">
    <property type="entry name" value="DUF1428"/>
</dbReference>
<evidence type="ECO:0000313" key="1">
    <source>
        <dbReference type="EMBL" id="MCR2835084.1"/>
    </source>
</evidence>
<gene>
    <name evidence="1" type="ORF">NSO95_14135</name>
</gene>
<dbReference type="InterPro" id="IPR011008">
    <property type="entry name" value="Dimeric_a/b-barrel"/>
</dbReference>
<protein>
    <submittedName>
        <fullName evidence="1">DUF1428 domain-containing protein</fullName>
    </submittedName>
</protein>
<dbReference type="RefSeq" id="WP_257596953.1">
    <property type="nucleotide sequence ID" value="NZ_JANKHH010000007.1"/>
</dbReference>
<reference evidence="1 2" key="1">
    <citation type="submission" date="2022-08" db="EMBL/GenBank/DDBJ databases">
        <title>Polyphasic taxonomy analysis of Qipengyuania sp.RS5-5.</title>
        <authorList>
            <person name="Xamxidin M."/>
            <person name="Wu M."/>
        </authorList>
    </citation>
    <scope>NUCLEOTIDE SEQUENCE [LARGE SCALE GENOMIC DNA]</scope>
    <source>
        <strain evidence="1 2">RS5-5</strain>
    </source>
</reference>